<name>A0ABD3XTK5_SINWO</name>
<evidence type="ECO:0000256" key="2">
    <source>
        <dbReference type="ARBA" id="ARBA00022692"/>
    </source>
</evidence>
<protein>
    <recommendedName>
        <fullName evidence="8">Transmembrane protein 241</fullName>
    </recommendedName>
</protein>
<comment type="caution">
    <text evidence="6">The sequence shown here is derived from an EMBL/GenBank/DDBJ whole genome shotgun (WGS) entry which is preliminary data.</text>
</comment>
<sequence length="309" mass="34752">MMVGTKYVLSVLKFQYPTIFQGWQTLVGFLMLSLLVKTKHLPPLLEDYNRTEIALWLPGMIFFVLSIYSGSRALSRLPIPVFLSLHNLVTVISCTANLILHRKLTSVFSYGMLMILIITSVAIGKSDPSFVMDGYFWMCVHVLSTGSLGIYLKLMRGRLKLDSSDRLYCNYLYSVIVLTPCSYLLGDALEAVNYPFLYFYEFYMGCIMSGVFGVFLSLNFIRLQDSDMDSSYLSTVTGAAKIITSLLSLLFFDIKLTGSHSFWLLMNHLAAVVCKDSGGLVDIRHRGGLVQLTKQNAHTQEYIRVPVAS</sequence>
<keyword evidence="4 5" id="KW-0472">Membrane</keyword>
<evidence type="ECO:0000313" key="7">
    <source>
        <dbReference type="Proteomes" id="UP001634394"/>
    </source>
</evidence>
<dbReference type="PANTHER" id="PTHR11132">
    <property type="entry name" value="SOLUTE CARRIER FAMILY 35"/>
    <property type="match status" value="1"/>
</dbReference>
<feature type="transmembrane region" description="Helical" evidence="5">
    <location>
        <begin position="232"/>
        <end position="252"/>
    </location>
</feature>
<accession>A0ABD3XTK5</accession>
<feature type="transmembrane region" description="Helical" evidence="5">
    <location>
        <begin position="77"/>
        <end position="100"/>
    </location>
</feature>
<dbReference type="Proteomes" id="UP001634394">
    <property type="component" value="Unassembled WGS sequence"/>
</dbReference>
<feature type="transmembrane region" description="Helical" evidence="5">
    <location>
        <begin position="197"/>
        <end position="220"/>
    </location>
</feature>
<feature type="transmembrane region" description="Helical" evidence="5">
    <location>
        <begin position="107"/>
        <end position="123"/>
    </location>
</feature>
<keyword evidence="2 5" id="KW-0812">Transmembrane</keyword>
<feature type="transmembrane region" description="Helical" evidence="5">
    <location>
        <begin position="20"/>
        <end position="41"/>
    </location>
</feature>
<evidence type="ECO:0000313" key="6">
    <source>
        <dbReference type="EMBL" id="KAL3889347.1"/>
    </source>
</evidence>
<gene>
    <name evidence="6" type="ORF">ACJMK2_001691</name>
</gene>
<evidence type="ECO:0000256" key="1">
    <source>
        <dbReference type="ARBA" id="ARBA00004141"/>
    </source>
</evidence>
<dbReference type="InterPro" id="IPR050186">
    <property type="entry name" value="TPT_transporter"/>
</dbReference>
<evidence type="ECO:0000256" key="5">
    <source>
        <dbReference type="SAM" id="Phobius"/>
    </source>
</evidence>
<evidence type="ECO:0000256" key="4">
    <source>
        <dbReference type="ARBA" id="ARBA00023136"/>
    </source>
</evidence>
<keyword evidence="7" id="KW-1185">Reference proteome</keyword>
<organism evidence="6 7">
    <name type="scientific">Sinanodonta woodiana</name>
    <name type="common">Chinese pond mussel</name>
    <name type="synonym">Anodonta woodiana</name>
    <dbReference type="NCBI Taxonomy" id="1069815"/>
    <lineage>
        <taxon>Eukaryota</taxon>
        <taxon>Metazoa</taxon>
        <taxon>Spiralia</taxon>
        <taxon>Lophotrochozoa</taxon>
        <taxon>Mollusca</taxon>
        <taxon>Bivalvia</taxon>
        <taxon>Autobranchia</taxon>
        <taxon>Heteroconchia</taxon>
        <taxon>Palaeoheterodonta</taxon>
        <taxon>Unionida</taxon>
        <taxon>Unionoidea</taxon>
        <taxon>Unionidae</taxon>
        <taxon>Unioninae</taxon>
        <taxon>Sinanodonta</taxon>
    </lineage>
</organism>
<feature type="transmembrane region" description="Helical" evidence="5">
    <location>
        <begin position="135"/>
        <end position="155"/>
    </location>
</feature>
<keyword evidence="3 5" id="KW-1133">Transmembrane helix</keyword>
<evidence type="ECO:0000256" key="3">
    <source>
        <dbReference type="ARBA" id="ARBA00022989"/>
    </source>
</evidence>
<reference evidence="6 7" key="1">
    <citation type="submission" date="2024-11" db="EMBL/GenBank/DDBJ databases">
        <title>Chromosome-level genome assembly of the freshwater bivalve Anodonta woodiana.</title>
        <authorList>
            <person name="Chen X."/>
        </authorList>
    </citation>
    <scope>NUCLEOTIDE SEQUENCE [LARGE SCALE GENOMIC DNA]</scope>
    <source>
        <strain evidence="6">MN2024</strain>
        <tissue evidence="6">Gills</tissue>
    </source>
</reference>
<feature type="transmembrane region" description="Helical" evidence="5">
    <location>
        <begin position="53"/>
        <end position="71"/>
    </location>
</feature>
<dbReference type="GO" id="GO:0016020">
    <property type="term" value="C:membrane"/>
    <property type="evidence" value="ECO:0007669"/>
    <property type="project" value="UniProtKB-SubCell"/>
</dbReference>
<evidence type="ECO:0008006" key="8">
    <source>
        <dbReference type="Google" id="ProtNLM"/>
    </source>
</evidence>
<comment type="subcellular location">
    <subcellularLocation>
        <location evidence="1">Membrane</location>
        <topology evidence="1">Multi-pass membrane protein</topology>
    </subcellularLocation>
</comment>
<proteinExistence type="predicted"/>
<feature type="transmembrane region" description="Helical" evidence="5">
    <location>
        <begin position="167"/>
        <end position="185"/>
    </location>
</feature>
<dbReference type="AlphaFoldDB" id="A0ABD3XTK5"/>
<dbReference type="EMBL" id="JBJQND010000001">
    <property type="protein sequence ID" value="KAL3889347.1"/>
    <property type="molecule type" value="Genomic_DNA"/>
</dbReference>